<keyword evidence="5" id="KW-1185">Reference proteome</keyword>
<feature type="compositionally biased region" description="Polar residues" evidence="1">
    <location>
        <begin position="213"/>
        <end position="229"/>
    </location>
</feature>
<dbReference type="AlphaFoldDB" id="A0AAV6GBN1"/>
<comment type="caution">
    <text evidence="4">The sequence shown here is derived from an EMBL/GenBank/DDBJ whole genome shotgun (WGS) entry which is preliminary data.</text>
</comment>
<feature type="region of interest" description="Disordered" evidence="1">
    <location>
        <begin position="174"/>
        <end position="305"/>
    </location>
</feature>
<protein>
    <recommendedName>
        <fullName evidence="6">Transmembrane protein 119</fullName>
    </recommendedName>
</protein>
<dbReference type="GO" id="GO:0030501">
    <property type="term" value="P:positive regulation of bone mineralization"/>
    <property type="evidence" value="ECO:0007669"/>
    <property type="project" value="TreeGrafter"/>
</dbReference>
<keyword evidence="2" id="KW-1133">Transmembrane helix</keyword>
<proteinExistence type="predicted"/>
<evidence type="ECO:0000256" key="2">
    <source>
        <dbReference type="SAM" id="Phobius"/>
    </source>
</evidence>
<evidence type="ECO:0000256" key="3">
    <source>
        <dbReference type="SAM" id="SignalP"/>
    </source>
</evidence>
<dbReference type="GO" id="GO:0001503">
    <property type="term" value="P:ossification"/>
    <property type="evidence" value="ECO:0007669"/>
    <property type="project" value="InterPro"/>
</dbReference>
<dbReference type="Pfam" id="PF15724">
    <property type="entry name" value="TMEM119"/>
    <property type="match status" value="1"/>
</dbReference>
<evidence type="ECO:0000256" key="1">
    <source>
        <dbReference type="SAM" id="MobiDB-lite"/>
    </source>
</evidence>
<dbReference type="GO" id="GO:0033690">
    <property type="term" value="P:positive regulation of osteoblast proliferation"/>
    <property type="evidence" value="ECO:0007669"/>
    <property type="project" value="TreeGrafter"/>
</dbReference>
<evidence type="ECO:0000313" key="4">
    <source>
        <dbReference type="EMBL" id="KAG5272538.1"/>
    </source>
</evidence>
<dbReference type="PANTHER" id="PTHR28645:SF1">
    <property type="entry name" value="TRANSMEMBRANE PROTEIN 119"/>
    <property type="match status" value="1"/>
</dbReference>
<dbReference type="GO" id="GO:0045669">
    <property type="term" value="P:positive regulation of osteoblast differentiation"/>
    <property type="evidence" value="ECO:0007669"/>
    <property type="project" value="TreeGrafter"/>
</dbReference>
<feature type="transmembrane region" description="Helical" evidence="2">
    <location>
        <begin position="87"/>
        <end position="110"/>
    </location>
</feature>
<dbReference type="EMBL" id="JADWDJ010000012">
    <property type="protein sequence ID" value="KAG5272538.1"/>
    <property type="molecule type" value="Genomic_DNA"/>
</dbReference>
<evidence type="ECO:0008006" key="6">
    <source>
        <dbReference type="Google" id="ProtNLM"/>
    </source>
</evidence>
<keyword evidence="3" id="KW-0732">Signal</keyword>
<feature type="chain" id="PRO_5043372248" description="Transmembrane protein 119" evidence="3">
    <location>
        <begin position="25"/>
        <end position="305"/>
    </location>
</feature>
<evidence type="ECO:0000313" key="5">
    <source>
        <dbReference type="Proteomes" id="UP000823561"/>
    </source>
</evidence>
<sequence length="305" mass="32515">MHFSTVLCWVSLTITLYCSCQIEATPLAFNISAEGSGETDEIEMIPTSARGARIPPLAAPTVGAALDKTQVEPFHMGQVVDFLRENLFPILVISSLLVLVLVIISCASILSHKRKVSAYYPCSFPSKMYVDQSDKSGGAKIFSEVPEKEATGGQQGEPARDSARRLQEDILMITKNLRSPSKGVRSDKEAKGGSAPKLDEADKSTKNEDATQVAASSPSGQETNPSQPASVAPQKEEEDDDVNQPPALSPETHTGKLKGLEEEGLPKEGDTSPGPQSSEGPQETEETQETDSPATALLAGEKTAF</sequence>
<accession>A0AAV6GBN1</accession>
<dbReference type="InterPro" id="IPR031453">
    <property type="entry name" value="TMEM119"/>
</dbReference>
<organism evidence="4 5">
    <name type="scientific">Alosa alosa</name>
    <name type="common">allis shad</name>
    <dbReference type="NCBI Taxonomy" id="278164"/>
    <lineage>
        <taxon>Eukaryota</taxon>
        <taxon>Metazoa</taxon>
        <taxon>Chordata</taxon>
        <taxon>Craniata</taxon>
        <taxon>Vertebrata</taxon>
        <taxon>Euteleostomi</taxon>
        <taxon>Actinopterygii</taxon>
        <taxon>Neopterygii</taxon>
        <taxon>Teleostei</taxon>
        <taxon>Clupei</taxon>
        <taxon>Clupeiformes</taxon>
        <taxon>Clupeoidei</taxon>
        <taxon>Clupeidae</taxon>
        <taxon>Alosa</taxon>
    </lineage>
</organism>
<feature type="compositionally biased region" description="Basic and acidic residues" evidence="1">
    <location>
        <begin position="184"/>
        <end position="209"/>
    </location>
</feature>
<gene>
    <name evidence="4" type="ORF">AALO_G00166630</name>
</gene>
<keyword evidence="2" id="KW-0812">Transmembrane</keyword>
<feature type="signal peptide" evidence="3">
    <location>
        <begin position="1"/>
        <end position="24"/>
    </location>
</feature>
<dbReference type="PANTHER" id="PTHR28645">
    <property type="entry name" value="TRANSMEMBRANE PROTEIN 119"/>
    <property type="match status" value="1"/>
</dbReference>
<reference evidence="4" key="1">
    <citation type="submission" date="2020-10" db="EMBL/GenBank/DDBJ databases">
        <title>Chromosome-scale genome assembly of the Allis shad, Alosa alosa.</title>
        <authorList>
            <person name="Margot Z."/>
            <person name="Christophe K."/>
            <person name="Cabau C."/>
            <person name="Louis A."/>
            <person name="Berthelot C."/>
            <person name="Parey E."/>
            <person name="Roest Crollius H."/>
            <person name="Montfort J."/>
            <person name="Robinson-Rechavi M."/>
            <person name="Bucao C."/>
            <person name="Bouchez O."/>
            <person name="Gislard M."/>
            <person name="Lluch J."/>
            <person name="Milhes M."/>
            <person name="Lampietro C."/>
            <person name="Lopez Roques C."/>
            <person name="Donnadieu C."/>
            <person name="Braasch I."/>
            <person name="Desvignes T."/>
            <person name="Postlethwait J."/>
            <person name="Bobe J."/>
            <person name="Guiguen Y."/>
        </authorList>
    </citation>
    <scope>NUCLEOTIDE SEQUENCE</scope>
    <source>
        <strain evidence="4">M-15738</strain>
        <tissue evidence="4">Blood</tissue>
    </source>
</reference>
<feature type="compositionally biased region" description="Basic and acidic residues" evidence="1">
    <location>
        <begin position="258"/>
        <end position="270"/>
    </location>
</feature>
<dbReference type="GO" id="GO:0005886">
    <property type="term" value="C:plasma membrane"/>
    <property type="evidence" value="ECO:0007669"/>
    <property type="project" value="TreeGrafter"/>
</dbReference>
<keyword evidence="2" id="KW-0472">Membrane</keyword>
<name>A0AAV6GBN1_9TELE</name>
<dbReference type="Proteomes" id="UP000823561">
    <property type="component" value="Chromosome 12"/>
</dbReference>